<dbReference type="SUPFAM" id="SSF52540">
    <property type="entry name" value="P-loop containing nucleoside triphosphate hydrolases"/>
    <property type="match status" value="2"/>
</dbReference>
<dbReference type="InterPro" id="IPR014001">
    <property type="entry name" value="Helicase_ATP-bd"/>
</dbReference>
<dbReference type="SMART" id="SM00487">
    <property type="entry name" value="DEXDc"/>
    <property type="match status" value="1"/>
</dbReference>
<reference evidence="2" key="1">
    <citation type="submission" date="2020-05" db="EMBL/GenBank/DDBJ databases">
        <authorList>
            <person name="Chiriac C."/>
            <person name="Salcher M."/>
            <person name="Ghai R."/>
            <person name="Kavagutti S V."/>
        </authorList>
    </citation>
    <scope>NUCLEOTIDE SEQUENCE</scope>
</reference>
<proteinExistence type="predicted"/>
<dbReference type="EMBL" id="LR797273">
    <property type="protein sequence ID" value="CAB4198823.1"/>
    <property type="molecule type" value="Genomic_DNA"/>
</dbReference>
<accession>A0A6J5RN84</accession>
<dbReference type="InterPro" id="IPR000330">
    <property type="entry name" value="SNF2_N"/>
</dbReference>
<gene>
    <name evidence="2" type="ORF">UFOVP1324_50</name>
</gene>
<dbReference type="Gene3D" id="3.40.50.300">
    <property type="entry name" value="P-loop containing nucleotide triphosphate hydrolases"/>
    <property type="match status" value="2"/>
</dbReference>
<name>A0A6J5RN84_9CAUD</name>
<evidence type="ECO:0000259" key="1">
    <source>
        <dbReference type="SMART" id="SM00487"/>
    </source>
</evidence>
<keyword evidence="2" id="KW-0347">Helicase</keyword>
<keyword evidence="2" id="KW-0067">ATP-binding</keyword>
<keyword evidence="2" id="KW-0547">Nucleotide-binding</keyword>
<feature type="domain" description="Helicase ATP-binding" evidence="1">
    <location>
        <begin position="1"/>
        <end position="201"/>
    </location>
</feature>
<dbReference type="GO" id="GO:0005524">
    <property type="term" value="F:ATP binding"/>
    <property type="evidence" value="ECO:0007669"/>
    <property type="project" value="InterPro"/>
</dbReference>
<dbReference type="Pfam" id="PF00176">
    <property type="entry name" value="SNF2-rel_dom"/>
    <property type="match status" value="1"/>
</dbReference>
<dbReference type="GO" id="GO:0004386">
    <property type="term" value="F:helicase activity"/>
    <property type="evidence" value="ECO:0007669"/>
    <property type="project" value="UniProtKB-KW"/>
</dbReference>
<keyword evidence="2" id="KW-0378">Hydrolase</keyword>
<evidence type="ECO:0000313" key="2">
    <source>
        <dbReference type="EMBL" id="CAB4198823.1"/>
    </source>
</evidence>
<dbReference type="InterPro" id="IPR027417">
    <property type="entry name" value="P-loop_NTPase"/>
</dbReference>
<dbReference type="PANTHER" id="PTHR10799">
    <property type="entry name" value="SNF2/RAD54 HELICASE FAMILY"/>
    <property type="match status" value="1"/>
</dbReference>
<protein>
    <submittedName>
        <fullName evidence="2">HepA Superfamily II DNA/RNA helicases, SNF2 family</fullName>
    </submittedName>
</protein>
<organism evidence="2">
    <name type="scientific">uncultured Caudovirales phage</name>
    <dbReference type="NCBI Taxonomy" id="2100421"/>
    <lineage>
        <taxon>Viruses</taxon>
        <taxon>Duplodnaviria</taxon>
        <taxon>Heunggongvirae</taxon>
        <taxon>Uroviricota</taxon>
        <taxon>Caudoviricetes</taxon>
        <taxon>Peduoviridae</taxon>
        <taxon>Maltschvirus</taxon>
        <taxon>Maltschvirus maltsch</taxon>
    </lineage>
</organism>
<sequence>MLYAPRPPQKIITNAIIRRKRVNIWAGMGFGKTVATLDALDRLTVVEDDPILVIAPLLVAGVTWPDELKKWDHLARWTVSPVLGPPEARLAALRKRAMLYTINFENVPWLVNHFKTGKRDYSRWPFKTVVFDEATRLQGFRLKQGSAQASALGKVAHAHVDRWINLTGTPAPNGLTGLWGQNWFVDEGKRLGRTYGSFEERWFQWKHETITLSGGKDFKKPILRPNDWAQEEIEERLKSCTVSLNARQWFPDLREPIKNIIKVRLPARARGHYREMEKKLFTEIRGHEIEAVHAAAKSGKCLQIASGAVYDEHKVAHQVHDEKLQALRSVIMEAAGSNVLVVYQFRSTLARLQRAFNRGVLLKDTGSIREWKAGRIELGFVHPASVGHGQSLQDGGNVICHFDMWWDLEKFDQINERLGAMRQMQSGYDRDVFEHYIVAEGTLDEDVLKRHETKRSVQDTLMEAMKARGY</sequence>